<dbReference type="GO" id="GO:0061630">
    <property type="term" value="F:ubiquitin protein ligase activity"/>
    <property type="evidence" value="ECO:0007669"/>
    <property type="project" value="UniProtKB-EC"/>
</dbReference>
<dbReference type="InterPro" id="IPR000569">
    <property type="entry name" value="HECT_dom"/>
</dbReference>
<dbReference type="SUPFAM" id="SSF57850">
    <property type="entry name" value="RING/U-box"/>
    <property type="match status" value="1"/>
</dbReference>
<dbReference type="EMBL" id="CAMXCT010002791">
    <property type="protein sequence ID" value="CAI4000512.1"/>
    <property type="molecule type" value="Genomic_DNA"/>
</dbReference>
<accession>A0A9P1D0Q9</accession>
<dbReference type="PROSITE" id="PS50237">
    <property type="entry name" value="HECT"/>
    <property type="match status" value="1"/>
</dbReference>
<comment type="caution">
    <text evidence="9">The sequence shown here is derived from an EMBL/GenBank/DDBJ whole genome shotgun (WGS) entry which is preliminary data.</text>
</comment>
<evidence type="ECO:0000256" key="3">
    <source>
        <dbReference type="ARBA" id="ARBA00012485"/>
    </source>
</evidence>
<dbReference type="EMBL" id="CAMXCT020002791">
    <property type="protein sequence ID" value="CAL1153887.1"/>
    <property type="molecule type" value="Genomic_DNA"/>
</dbReference>
<dbReference type="Proteomes" id="UP001152797">
    <property type="component" value="Unassembled WGS sequence"/>
</dbReference>
<dbReference type="Gene3D" id="3.30.2410.10">
    <property type="entry name" value="Hect, E3 ligase catalytic domain"/>
    <property type="match status" value="1"/>
</dbReference>
<dbReference type="PANTHER" id="PTHR11254">
    <property type="entry name" value="HECT DOMAIN UBIQUITIN-PROTEIN LIGASE"/>
    <property type="match status" value="1"/>
</dbReference>
<reference evidence="10" key="2">
    <citation type="submission" date="2024-04" db="EMBL/GenBank/DDBJ databases">
        <authorList>
            <person name="Chen Y."/>
            <person name="Shah S."/>
            <person name="Dougan E. K."/>
            <person name="Thang M."/>
            <person name="Chan C."/>
        </authorList>
    </citation>
    <scope>NUCLEOTIDE SEQUENCE [LARGE SCALE GENOMIC DNA]</scope>
</reference>
<evidence type="ECO:0000256" key="2">
    <source>
        <dbReference type="ARBA" id="ARBA00004906"/>
    </source>
</evidence>
<protein>
    <recommendedName>
        <fullName evidence="3">HECT-type E3 ubiquitin transferase</fullName>
        <ecNumber evidence="3">2.3.2.26</ecNumber>
    </recommendedName>
</protein>
<dbReference type="Gene3D" id="3.90.1750.10">
    <property type="entry name" value="Hect, E3 ligase catalytic domains"/>
    <property type="match status" value="1"/>
</dbReference>
<evidence type="ECO:0000256" key="4">
    <source>
        <dbReference type="ARBA" id="ARBA00022679"/>
    </source>
</evidence>
<comment type="catalytic activity">
    <reaction evidence="1">
        <text>S-ubiquitinyl-[E2 ubiquitin-conjugating enzyme]-L-cysteine + [acceptor protein]-L-lysine = [E2 ubiquitin-conjugating enzyme]-L-cysteine + N(6)-ubiquitinyl-[acceptor protein]-L-lysine.</text>
        <dbReference type="EC" id="2.3.2.26"/>
    </reaction>
</comment>
<evidence type="ECO:0000256" key="6">
    <source>
        <dbReference type="PROSITE-ProRule" id="PRU00104"/>
    </source>
</evidence>
<evidence type="ECO:0000313" key="10">
    <source>
        <dbReference type="EMBL" id="CAL1153887.1"/>
    </source>
</evidence>
<evidence type="ECO:0000313" key="11">
    <source>
        <dbReference type="Proteomes" id="UP001152797"/>
    </source>
</evidence>
<feature type="active site" description="Glycyl thioester intermediate" evidence="6">
    <location>
        <position position="800"/>
    </location>
</feature>
<dbReference type="EMBL" id="CAMXCT030002791">
    <property type="protein sequence ID" value="CAL4787824.1"/>
    <property type="molecule type" value="Genomic_DNA"/>
</dbReference>
<dbReference type="PANTHER" id="PTHR11254:SF444">
    <property type="entry name" value="HECT DOMAIN CONTAINING UBIQUITIN LIGASE"/>
    <property type="match status" value="1"/>
</dbReference>
<dbReference type="AlphaFoldDB" id="A0A9P1D0Q9"/>
<dbReference type="SMART" id="SM00119">
    <property type="entry name" value="HECTc"/>
    <property type="match status" value="1"/>
</dbReference>
<organism evidence="9">
    <name type="scientific">Cladocopium goreaui</name>
    <dbReference type="NCBI Taxonomy" id="2562237"/>
    <lineage>
        <taxon>Eukaryota</taxon>
        <taxon>Sar</taxon>
        <taxon>Alveolata</taxon>
        <taxon>Dinophyceae</taxon>
        <taxon>Suessiales</taxon>
        <taxon>Symbiodiniaceae</taxon>
        <taxon>Cladocopium</taxon>
    </lineage>
</organism>
<gene>
    <name evidence="9" type="ORF">C1SCF055_LOCUS26624</name>
</gene>
<feature type="region of interest" description="Disordered" evidence="7">
    <location>
        <begin position="44"/>
        <end position="64"/>
    </location>
</feature>
<dbReference type="SUPFAM" id="SSF56204">
    <property type="entry name" value="Hect, E3 ligase catalytic domain"/>
    <property type="match status" value="1"/>
</dbReference>
<evidence type="ECO:0000256" key="1">
    <source>
        <dbReference type="ARBA" id="ARBA00000885"/>
    </source>
</evidence>
<feature type="domain" description="HECT" evidence="8">
    <location>
        <begin position="504"/>
        <end position="832"/>
    </location>
</feature>
<evidence type="ECO:0000256" key="5">
    <source>
        <dbReference type="ARBA" id="ARBA00022786"/>
    </source>
</evidence>
<sequence length="832" mass="94431">MAPLSVEDLEQAVAAALQAQDSDRSESCLSPVLEALRSQSDLAESFWPGQSGQSSKSSGGPARDYSRVTGAFDRLVKGNCSWSSKLADLMRCTSAWVMPALPRRPFAHSDFSEKSDKSEAAPKWEPGRMEVQESDVELHWDSLEPDKASSPATGSTEEPKDAVEVDLDDMDIEEELSCPGITWLSALLSALLPLLTKALPRDQNEVCIIPHPHKMERQEAAEETLYLHLGTTGRRPVFNTKKICDNCGTRITDRYYYHCSENCDIDFCQDCHTRSKDLLDSFMAEVGEDSQEHLSKRLFWVIDITERIGWHVLHLNVADRRQLANELAFEWPTALFERLVQAAIDVVNARVVHVQDVKDIQSDERFWYAVGWLQFLYNTNELPCKTRRLEEQSSRGPKVDYERFVLEGINKCEPLSEFQRWRTHPSAKVPNVVEIRRFRVTDHFCSFLTHSNLVPMNFRRVCLLCDVWEQMQASGHILPLHLEVPREPKRLIQAVVDRFSPIMSPAELRQPLRICFQGEEAGGPGVTREFFQVALRSFLDGEFGDEKLFVYHEQSRLYWFNEKAKNSEQCFRSYGILLGQAVLNNTHVPNIFPRALYDRLLEALVSPCARTLRLEDLGAVCPDTAKSLRQILEYNEEDIAEVFGDLGWPRSRLPEELVISQANKADFIQAYIDWFFHERVDAQLRPLCEGFKGVLGGSSLLRTIVDAVQLEKIVCGGAEQVDVNAIRSGSEIEGWTQQEESEYLPWFWEVLASFTAAEKVQFVVFVTASDRVPLRGWQALGLIVQKNGVGDDRLPSAYTCFSQLLLPRFSSKEKLRSGLLLAIANSEGFGLR</sequence>
<evidence type="ECO:0000313" key="9">
    <source>
        <dbReference type="EMBL" id="CAI4000512.1"/>
    </source>
</evidence>
<dbReference type="InterPro" id="IPR035983">
    <property type="entry name" value="Hect_E3_ubiquitin_ligase"/>
</dbReference>
<feature type="compositionally biased region" description="Low complexity" evidence="7">
    <location>
        <begin position="49"/>
        <end position="60"/>
    </location>
</feature>
<dbReference type="FunFam" id="3.30.2410.10:FF:000003">
    <property type="entry name" value="probable E3 ubiquitin-protein ligase HERC4 isoform X1"/>
    <property type="match status" value="1"/>
</dbReference>
<keyword evidence="5 6" id="KW-0833">Ubl conjugation pathway</keyword>
<reference evidence="9" key="1">
    <citation type="submission" date="2022-10" db="EMBL/GenBank/DDBJ databases">
        <authorList>
            <person name="Chen Y."/>
            <person name="Dougan E. K."/>
            <person name="Chan C."/>
            <person name="Rhodes N."/>
            <person name="Thang M."/>
        </authorList>
    </citation>
    <scope>NUCLEOTIDE SEQUENCE</scope>
</reference>
<proteinExistence type="predicted"/>
<name>A0A9P1D0Q9_9DINO</name>
<feature type="compositionally biased region" description="Basic and acidic residues" evidence="7">
    <location>
        <begin position="110"/>
        <end position="135"/>
    </location>
</feature>
<dbReference type="GO" id="GO:0006511">
    <property type="term" value="P:ubiquitin-dependent protein catabolic process"/>
    <property type="evidence" value="ECO:0007669"/>
    <property type="project" value="TreeGrafter"/>
</dbReference>
<dbReference type="EC" id="2.3.2.26" evidence="3"/>
<feature type="region of interest" description="Disordered" evidence="7">
    <location>
        <begin position="107"/>
        <end position="135"/>
    </location>
</feature>
<dbReference type="GO" id="GO:0005737">
    <property type="term" value="C:cytoplasm"/>
    <property type="evidence" value="ECO:0007669"/>
    <property type="project" value="TreeGrafter"/>
</dbReference>
<comment type="pathway">
    <text evidence="2">Protein modification; protein ubiquitination.</text>
</comment>
<dbReference type="Gene3D" id="3.30.2160.10">
    <property type="entry name" value="Hect, E3 ligase catalytic domain"/>
    <property type="match status" value="1"/>
</dbReference>
<dbReference type="Pfam" id="PF00632">
    <property type="entry name" value="HECT"/>
    <property type="match status" value="1"/>
</dbReference>
<keyword evidence="11" id="KW-1185">Reference proteome</keyword>
<evidence type="ECO:0000259" key="8">
    <source>
        <dbReference type="PROSITE" id="PS50237"/>
    </source>
</evidence>
<dbReference type="InterPro" id="IPR050409">
    <property type="entry name" value="E3_ubiq-protein_ligase"/>
</dbReference>
<keyword evidence="4" id="KW-0808">Transferase</keyword>
<evidence type="ECO:0000256" key="7">
    <source>
        <dbReference type="SAM" id="MobiDB-lite"/>
    </source>
</evidence>
<dbReference type="OrthoDB" id="409931at2759"/>
<dbReference type="GO" id="GO:0016567">
    <property type="term" value="P:protein ubiquitination"/>
    <property type="evidence" value="ECO:0007669"/>
    <property type="project" value="TreeGrafter"/>
</dbReference>